<dbReference type="STRING" id="2282107.A0A286UPD5"/>
<gene>
    <name evidence="8" type="ORF">PNOK_0405700</name>
</gene>
<feature type="binding site" evidence="5">
    <location>
        <position position="220"/>
    </location>
    <ligand>
        <name>a divalent metal cation</name>
        <dbReference type="ChEBI" id="CHEBI:60240"/>
        <label>1</label>
    </ligand>
</feature>
<organism evidence="8 9">
    <name type="scientific">Pyrrhoderma noxium</name>
    <dbReference type="NCBI Taxonomy" id="2282107"/>
    <lineage>
        <taxon>Eukaryota</taxon>
        <taxon>Fungi</taxon>
        <taxon>Dikarya</taxon>
        <taxon>Basidiomycota</taxon>
        <taxon>Agaricomycotina</taxon>
        <taxon>Agaricomycetes</taxon>
        <taxon>Hymenochaetales</taxon>
        <taxon>Hymenochaetaceae</taxon>
        <taxon>Pyrrhoderma</taxon>
    </lineage>
</organism>
<comment type="cofactor">
    <cofactor evidence="5">
        <name>Co(2+)</name>
        <dbReference type="ChEBI" id="CHEBI:48828"/>
    </cofactor>
    <cofactor evidence="5">
        <name>Zn(2+)</name>
        <dbReference type="ChEBI" id="CHEBI:29105"/>
    </cofactor>
    <cofactor evidence="5">
        <name>Mn(2+)</name>
        <dbReference type="ChEBI" id="CHEBI:29035"/>
    </cofactor>
    <cofactor evidence="5">
        <name>Fe(2+)</name>
        <dbReference type="ChEBI" id="CHEBI:29033"/>
    </cofactor>
    <text evidence="5">Binds 2 divalent metal cations per subunit. Has a high-affinity and a low affinity metal-binding site. The true nature of the physiological cofactor is under debate. The enzyme is active with cobalt, zinc, manganese or divalent iron ions. Most likely, methionine aminopeptidases function as mononuclear Fe(2+)-metalloproteases under physiological conditions, and the catalytically relevant metal-binding site has been assigned to the histidine-containing high-affinity site.</text>
</comment>
<proteinExistence type="inferred from homology"/>
<feature type="binding site" evidence="5">
    <location>
        <position position="192"/>
    </location>
    <ligand>
        <name>substrate</name>
    </ligand>
</feature>
<feature type="binding site" evidence="5">
    <location>
        <position position="317"/>
    </location>
    <ligand>
        <name>a divalent metal cation</name>
        <dbReference type="ChEBI" id="CHEBI:60240"/>
        <label>2</label>
        <note>catalytic</note>
    </ligand>
</feature>
<dbReference type="GO" id="GO:0006508">
    <property type="term" value="P:proteolysis"/>
    <property type="evidence" value="ECO:0007669"/>
    <property type="project" value="UniProtKB-KW"/>
</dbReference>
<dbReference type="Proteomes" id="UP000217199">
    <property type="component" value="Unassembled WGS sequence"/>
</dbReference>
<dbReference type="PROSITE" id="PS00680">
    <property type="entry name" value="MAP_1"/>
    <property type="match status" value="1"/>
</dbReference>
<dbReference type="PANTHER" id="PTHR43330:SF8">
    <property type="entry name" value="METHIONINE AMINOPEPTIDASE 1D, MITOCHONDRIAL"/>
    <property type="match status" value="1"/>
</dbReference>
<dbReference type="HAMAP" id="MF_01974">
    <property type="entry name" value="MetAP_1"/>
    <property type="match status" value="1"/>
</dbReference>
<feature type="binding site" evidence="5">
    <location>
        <position position="220"/>
    </location>
    <ligand>
        <name>a divalent metal cation</name>
        <dbReference type="ChEBI" id="CHEBI:60240"/>
        <label>2</label>
        <note>catalytic</note>
    </ligand>
</feature>
<dbReference type="CDD" id="cd01086">
    <property type="entry name" value="MetAP1"/>
    <property type="match status" value="1"/>
</dbReference>
<keyword evidence="3 5" id="KW-0479">Metal-binding</keyword>
<sequence length="364" mass="40172">MSRLSGSNSRTFNIFRLNNRPIVHQRRCFYHAQSSNIALKPPYIRNTRNYSVKLIDDSIDPGSYEILQPELNGIVGVAHILRRDVPGHIVRPPYARAASQADKLGGNHEFPYKGDGRIILGGEEEKSLRRACTLAKNTLKKASQLIRVGITTDEVDSVLHEFIIKNGAYPSPLGYQGFPKSCCTSVNNIVVHGIPDDRELMDGDIVNFDITVYLDGFHGDTSQTFQVGNVDKIGTELIECTKEALEAGIRVCGPGVPFREIGAAISSFVHKQSFPISISQQFTGHGIGSVFHRPPWILHHKNEEPGVMLPGHCFTIEPALIVGKEHEAFIFLDGWTASTLNGNRSAQAEHTVLITENGVDVLTR</sequence>
<dbReference type="Gene3D" id="3.90.230.10">
    <property type="entry name" value="Creatinase/methionine aminopeptidase superfamily"/>
    <property type="match status" value="1"/>
</dbReference>
<comment type="function">
    <text evidence="6">Cotranslationally removes the N-terminal methionine from nascent proteins. The N-terminal methionine is often cleaved when the second residue in the primary sequence is small and uncharged (Met-Ala-, Cys, Gly, Pro, Ser, Thr, or Val).</text>
</comment>
<feature type="binding site" evidence="5">
    <location>
        <position position="349"/>
    </location>
    <ligand>
        <name>a divalent metal cation</name>
        <dbReference type="ChEBI" id="CHEBI:60240"/>
        <label>1</label>
    </ligand>
</feature>
<evidence type="ECO:0000256" key="6">
    <source>
        <dbReference type="RuleBase" id="RU003653"/>
    </source>
</evidence>
<feature type="binding site" evidence="5">
    <location>
        <position position="209"/>
    </location>
    <ligand>
        <name>a divalent metal cation</name>
        <dbReference type="ChEBI" id="CHEBI:60240"/>
        <label>1</label>
    </ligand>
</feature>
<dbReference type="PRINTS" id="PR00599">
    <property type="entry name" value="MAPEPTIDASE"/>
</dbReference>
<comment type="catalytic activity">
    <reaction evidence="5 6">
        <text>Release of N-terminal amino acids, preferentially methionine, from peptides and arylamides.</text>
        <dbReference type="EC" id="3.4.11.18"/>
    </reaction>
</comment>
<keyword evidence="4 5" id="KW-0378">Hydrolase</keyword>
<feature type="binding site" evidence="5">
    <location>
        <position position="292"/>
    </location>
    <ligand>
        <name>substrate</name>
    </ligand>
</feature>
<evidence type="ECO:0000256" key="3">
    <source>
        <dbReference type="ARBA" id="ARBA00022723"/>
    </source>
</evidence>
<dbReference type="GO" id="GO:0070006">
    <property type="term" value="F:metalloaminopeptidase activity"/>
    <property type="evidence" value="ECO:0007669"/>
    <property type="project" value="UniProtKB-UniRule"/>
</dbReference>
<dbReference type="PANTHER" id="PTHR43330">
    <property type="entry name" value="METHIONINE AMINOPEPTIDASE"/>
    <property type="match status" value="1"/>
</dbReference>
<dbReference type="InterPro" id="IPR000994">
    <property type="entry name" value="Pept_M24"/>
</dbReference>
<dbReference type="AlphaFoldDB" id="A0A286UPD5"/>
<reference evidence="8 9" key="1">
    <citation type="journal article" date="2017" name="Mol. Ecol.">
        <title>Comparative and population genomic landscape of Phellinus noxius: A hypervariable fungus causing root rot in trees.</title>
        <authorList>
            <person name="Chung C.L."/>
            <person name="Lee T.J."/>
            <person name="Akiba M."/>
            <person name="Lee H.H."/>
            <person name="Kuo T.H."/>
            <person name="Liu D."/>
            <person name="Ke H.M."/>
            <person name="Yokoi T."/>
            <person name="Roa M.B."/>
            <person name="Lu M.J."/>
            <person name="Chang Y.Y."/>
            <person name="Ann P.J."/>
            <person name="Tsai J.N."/>
            <person name="Chen C.Y."/>
            <person name="Tzean S.S."/>
            <person name="Ota Y."/>
            <person name="Hattori T."/>
            <person name="Sahashi N."/>
            <person name="Liou R.F."/>
            <person name="Kikuchi T."/>
            <person name="Tsai I.J."/>
        </authorList>
    </citation>
    <scope>NUCLEOTIDE SEQUENCE [LARGE SCALE GENOMIC DNA]</scope>
    <source>
        <strain evidence="8 9">FFPRI411160</strain>
    </source>
</reference>
<protein>
    <recommendedName>
        <fullName evidence="6">Methionine aminopeptidase</fullName>
        <ecNumber evidence="6">3.4.11.18</ecNumber>
    </recommendedName>
</protein>
<accession>A0A286UPD5</accession>
<dbReference type="InterPro" id="IPR001714">
    <property type="entry name" value="Pept_M24_MAP"/>
</dbReference>
<evidence type="ECO:0000313" key="8">
    <source>
        <dbReference type="EMBL" id="PAV21430.1"/>
    </source>
</evidence>
<dbReference type="SUPFAM" id="SSF55920">
    <property type="entry name" value="Creatinase/aminopeptidase"/>
    <property type="match status" value="1"/>
</dbReference>
<evidence type="ECO:0000256" key="4">
    <source>
        <dbReference type="ARBA" id="ARBA00022801"/>
    </source>
</evidence>
<comment type="caution">
    <text evidence="8">The sequence shown here is derived from an EMBL/GenBank/DDBJ whole genome shotgun (WGS) entry which is preliminary data.</text>
</comment>
<feature type="domain" description="Peptidase M24" evidence="7">
    <location>
        <begin position="127"/>
        <end position="356"/>
    </location>
</feature>
<keyword evidence="9" id="KW-1185">Reference proteome</keyword>
<evidence type="ECO:0000256" key="5">
    <source>
        <dbReference type="HAMAP-Rule" id="MF_03174"/>
    </source>
</evidence>
<keyword evidence="2 5" id="KW-0645">Protease</keyword>
<dbReference type="NCBIfam" id="TIGR00500">
    <property type="entry name" value="met_pdase_I"/>
    <property type="match status" value="1"/>
</dbReference>
<dbReference type="EMBL" id="NBII01000003">
    <property type="protein sequence ID" value="PAV21430.1"/>
    <property type="molecule type" value="Genomic_DNA"/>
</dbReference>
<dbReference type="GO" id="GO:0004239">
    <property type="term" value="F:initiator methionyl aminopeptidase activity"/>
    <property type="evidence" value="ECO:0007669"/>
    <property type="project" value="UniProtKB-UniRule"/>
</dbReference>
<evidence type="ECO:0000256" key="2">
    <source>
        <dbReference type="ARBA" id="ARBA00022670"/>
    </source>
</evidence>
<dbReference type="InterPro" id="IPR002467">
    <property type="entry name" value="Pept_M24A_MAP1"/>
</dbReference>
<evidence type="ECO:0000259" key="7">
    <source>
        <dbReference type="Pfam" id="PF00557"/>
    </source>
</evidence>
<keyword evidence="1 5" id="KW-0031">Aminopeptidase</keyword>
<feature type="binding site" evidence="5">
    <location>
        <position position="349"/>
    </location>
    <ligand>
        <name>a divalent metal cation</name>
        <dbReference type="ChEBI" id="CHEBI:60240"/>
        <label>2</label>
        <note>catalytic</note>
    </ligand>
</feature>
<dbReference type="GO" id="GO:0046872">
    <property type="term" value="F:metal ion binding"/>
    <property type="evidence" value="ECO:0007669"/>
    <property type="project" value="UniProtKB-UniRule"/>
</dbReference>
<dbReference type="InterPro" id="IPR036005">
    <property type="entry name" value="Creatinase/aminopeptidase-like"/>
</dbReference>
<name>A0A286UPD5_9AGAM</name>
<comment type="similarity">
    <text evidence="5">Belongs to the peptidase M24A family. Methionine aminopeptidase type 1 subfamily.</text>
</comment>
<dbReference type="EC" id="3.4.11.18" evidence="6"/>
<dbReference type="InParanoid" id="A0A286UPD5"/>
<evidence type="ECO:0000313" key="9">
    <source>
        <dbReference type="Proteomes" id="UP000217199"/>
    </source>
</evidence>
<dbReference type="OrthoDB" id="3209743at2759"/>
<dbReference type="Pfam" id="PF00557">
    <property type="entry name" value="Peptidase_M24"/>
    <property type="match status" value="1"/>
</dbReference>
<evidence type="ECO:0000256" key="1">
    <source>
        <dbReference type="ARBA" id="ARBA00022438"/>
    </source>
</evidence>
<feature type="binding site" evidence="5">
    <location>
        <position position="285"/>
    </location>
    <ligand>
        <name>a divalent metal cation</name>
        <dbReference type="ChEBI" id="CHEBI:60240"/>
        <label>2</label>
        <note>catalytic</note>
    </ligand>
</feature>